<keyword evidence="2" id="KW-1185">Reference proteome</keyword>
<reference evidence="1 2" key="1">
    <citation type="journal article" date="2022" name="BMC Genomics">
        <title>Comparative genome analysis of mycobacteria focusing on tRNA and non-coding RNA.</title>
        <authorList>
            <person name="Behra P.R.K."/>
            <person name="Pettersson B.M.F."/>
            <person name="Ramesh M."/>
            <person name="Das S."/>
            <person name="Dasgupta S."/>
            <person name="Kirsebom L.A."/>
        </authorList>
    </citation>
    <scope>NUCLEOTIDE SEQUENCE [LARGE SCALE GENOMIC DNA]</scope>
    <source>
        <strain evidence="1 2">DSM 44078</strain>
    </source>
</reference>
<evidence type="ECO:0000313" key="2">
    <source>
        <dbReference type="Proteomes" id="UP001526201"/>
    </source>
</evidence>
<proteinExistence type="predicted"/>
<sequence length="261" mass="29289">MVTDSRLVFFSFVALDNPSAKDHRRYNEWHQLDHRPENLALPGVAWGDRWARTAECRAASVSEPEQSDTDYVAMYWFREPAGASVREWEQLGADSFQWGRGPMIPGVRRTLLAFFRPVKGYAANSSLVSAGVIPYRPNRGIQVTVTRFADPLGGGTHGHHQWEDRALIPALLEVPGVAGAWTFALDHHQDNGLGLRSVEAAEHRGGLRVRILYLDDDPITTTARVYEKTDEVTRLLDESSVAAAELVFSSPLRTIIPWQDW</sequence>
<gene>
    <name evidence="1" type="ORF">H7J73_26405</name>
</gene>
<organism evidence="1 2">
    <name type="scientific">Mycolicibacterium komossense</name>
    <dbReference type="NCBI Taxonomy" id="1779"/>
    <lineage>
        <taxon>Bacteria</taxon>
        <taxon>Bacillati</taxon>
        <taxon>Actinomycetota</taxon>
        <taxon>Actinomycetes</taxon>
        <taxon>Mycobacteriales</taxon>
        <taxon>Mycobacteriaceae</taxon>
        <taxon>Mycolicibacterium</taxon>
    </lineage>
</organism>
<evidence type="ECO:0000313" key="1">
    <source>
        <dbReference type="EMBL" id="MCV7229545.1"/>
    </source>
</evidence>
<name>A0ABT3CJ80_9MYCO</name>
<comment type="caution">
    <text evidence="1">The sequence shown here is derived from an EMBL/GenBank/DDBJ whole genome shotgun (WGS) entry which is preliminary data.</text>
</comment>
<dbReference type="Proteomes" id="UP001526201">
    <property type="component" value="Unassembled WGS sequence"/>
</dbReference>
<protein>
    <submittedName>
        <fullName evidence="1">Uncharacterized protein</fullName>
    </submittedName>
</protein>
<dbReference type="RefSeq" id="WP_264070792.1">
    <property type="nucleotide sequence ID" value="NZ_JACKTY010000043.1"/>
</dbReference>
<accession>A0ABT3CJ80</accession>
<dbReference type="EMBL" id="JACKTY010000043">
    <property type="protein sequence ID" value="MCV7229545.1"/>
    <property type="molecule type" value="Genomic_DNA"/>
</dbReference>